<name>A0ABP0P979_9DINO</name>
<accession>A0ABP0P979</accession>
<dbReference type="EMBL" id="CAXAMN010022707">
    <property type="protein sequence ID" value="CAK9072133.1"/>
    <property type="molecule type" value="Genomic_DNA"/>
</dbReference>
<reference evidence="2 3" key="1">
    <citation type="submission" date="2024-02" db="EMBL/GenBank/DDBJ databases">
        <authorList>
            <person name="Chen Y."/>
            <person name="Shah S."/>
            <person name="Dougan E. K."/>
            <person name="Thang M."/>
            <person name="Chan C."/>
        </authorList>
    </citation>
    <scope>NUCLEOTIDE SEQUENCE [LARGE SCALE GENOMIC DNA]</scope>
</reference>
<evidence type="ECO:0000313" key="1">
    <source>
        <dbReference type="EMBL" id="CAK9072133.1"/>
    </source>
</evidence>
<organism evidence="2 3">
    <name type="scientific">Durusdinium trenchii</name>
    <dbReference type="NCBI Taxonomy" id="1381693"/>
    <lineage>
        <taxon>Eukaryota</taxon>
        <taxon>Sar</taxon>
        <taxon>Alveolata</taxon>
        <taxon>Dinophyceae</taxon>
        <taxon>Suessiales</taxon>
        <taxon>Symbiodiniaceae</taxon>
        <taxon>Durusdinium</taxon>
    </lineage>
</organism>
<proteinExistence type="predicted"/>
<dbReference type="Proteomes" id="UP001642484">
    <property type="component" value="Unassembled WGS sequence"/>
</dbReference>
<sequence length="139" mass="15575">MARLPFLQTAPEQRVQLTSYPELHFPQQHIFTSTHLYISHLDIRAYPDMPIFTPCTSSKLASPKTGNGCLILTLKRNCESNNPCPRSCRMTCSHRNAPSPMDRQVEGSADQTLVTTRLEACDGFSCLSPQFDCSELRGL</sequence>
<comment type="caution">
    <text evidence="2">The sequence shown here is derived from an EMBL/GenBank/DDBJ whole genome shotgun (WGS) entry which is preliminary data.</text>
</comment>
<protein>
    <submittedName>
        <fullName evidence="2">Uncharacterized protein</fullName>
    </submittedName>
</protein>
<evidence type="ECO:0000313" key="3">
    <source>
        <dbReference type="Proteomes" id="UP001642484"/>
    </source>
</evidence>
<gene>
    <name evidence="1" type="ORF">CCMP2556_LOCUS35486</name>
    <name evidence="2" type="ORF">CCMP2556_LOCUS35533</name>
</gene>
<evidence type="ECO:0000313" key="2">
    <source>
        <dbReference type="EMBL" id="CAK9072246.1"/>
    </source>
</evidence>
<keyword evidence="3" id="KW-1185">Reference proteome</keyword>
<dbReference type="EMBL" id="CAXAMN010022718">
    <property type="protein sequence ID" value="CAK9072246.1"/>
    <property type="molecule type" value="Genomic_DNA"/>
</dbReference>